<evidence type="ECO:0000313" key="5">
    <source>
        <dbReference type="EMBL" id="SOJ52521.1"/>
    </source>
</evidence>
<dbReference type="Proteomes" id="UP000554965">
    <property type="component" value="Unassembled WGS sequence"/>
</dbReference>
<dbReference type="InterPro" id="IPR050641">
    <property type="entry name" value="RIFMO-like"/>
</dbReference>
<reference evidence="5 6" key="1">
    <citation type="submission" date="2017-10" db="EMBL/GenBank/DDBJ databases">
        <authorList>
            <consortium name="Urmite Genomes"/>
        </authorList>
    </citation>
    <scope>NUCLEOTIDE SEQUENCE [LARGE SCALE GENOMIC DNA]</scope>
    <source>
        <strain evidence="5 6">FB-527</strain>
    </source>
</reference>
<dbReference type="NCBIfam" id="NF005303">
    <property type="entry name" value="PRK06834.1"/>
    <property type="match status" value="1"/>
</dbReference>
<dbReference type="Pfam" id="PF21274">
    <property type="entry name" value="Rng_hyd_C"/>
    <property type="match status" value="1"/>
</dbReference>
<dbReference type="Gene3D" id="3.50.50.60">
    <property type="entry name" value="FAD/NAD(P)-binding domain"/>
    <property type="match status" value="2"/>
</dbReference>
<name>A0A7Z7N7A9_9MYCO</name>
<keyword evidence="5" id="KW-0560">Oxidoreductase</keyword>
<feature type="domain" description="FAD-binding" evidence="4">
    <location>
        <begin position="35"/>
        <end position="363"/>
    </location>
</feature>
<evidence type="ECO:0000313" key="6">
    <source>
        <dbReference type="Proteomes" id="UP000554965"/>
    </source>
</evidence>
<dbReference type="InterPro" id="IPR002938">
    <property type="entry name" value="FAD-bd"/>
</dbReference>
<evidence type="ECO:0000259" key="4">
    <source>
        <dbReference type="Pfam" id="PF01494"/>
    </source>
</evidence>
<dbReference type="PANTHER" id="PTHR43004:SF19">
    <property type="entry name" value="BINDING MONOOXYGENASE, PUTATIVE (JCVI)-RELATED"/>
    <property type="match status" value="1"/>
</dbReference>
<dbReference type="Pfam" id="PF01494">
    <property type="entry name" value="FAD_binding_3"/>
    <property type="match status" value="1"/>
</dbReference>
<dbReference type="GO" id="GO:0047670">
    <property type="term" value="F:anhydrotetracycline monooxygenase activity"/>
    <property type="evidence" value="ECO:0007669"/>
    <property type="project" value="UniProtKB-EC"/>
</dbReference>
<organism evidence="5 6">
    <name type="scientific">Mycobacterium simulans</name>
    <dbReference type="NCBI Taxonomy" id="627089"/>
    <lineage>
        <taxon>Bacteria</taxon>
        <taxon>Bacillati</taxon>
        <taxon>Actinomycetota</taxon>
        <taxon>Actinomycetes</taxon>
        <taxon>Mycobacteriales</taxon>
        <taxon>Mycobacteriaceae</taxon>
        <taxon>Mycobacterium</taxon>
    </lineage>
</organism>
<dbReference type="SUPFAM" id="SSF51905">
    <property type="entry name" value="FAD/NAD(P)-binding domain"/>
    <property type="match status" value="1"/>
</dbReference>
<comment type="caution">
    <text evidence="5">The sequence shown here is derived from an EMBL/GenBank/DDBJ whole genome shotgun (WGS) entry which is preliminary data.</text>
</comment>
<gene>
    <name evidence="5" type="primary">otcC_1</name>
    <name evidence="5" type="ORF">MSIMFB_00037</name>
</gene>
<evidence type="ECO:0000256" key="2">
    <source>
        <dbReference type="ARBA" id="ARBA00022630"/>
    </source>
</evidence>
<evidence type="ECO:0000256" key="1">
    <source>
        <dbReference type="ARBA" id="ARBA00001974"/>
    </source>
</evidence>
<comment type="cofactor">
    <cofactor evidence="1">
        <name>FAD</name>
        <dbReference type="ChEBI" id="CHEBI:57692"/>
    </cofactor>
</comment>
<accession>A0A7Z7N7A9</accession>
<proteinExistence type="predicted"/>
<evidence type="ECO:0000256" key="3">
    <source>
        <dbReference type="ARBA" id="ARBA00022827"/>
    </source>
</evidence>
<dbReference type="GO" id="GO:0071949">
    <property type="term" value="F:FAD binding"/>
    <property type="evidence" value="ECO:0007669"/>
    <property type="project" value="InterPro"/>
</dbReference>
<dbReference type="PANTHER" id="PTHR43004">
    <property type="entry name" value="TRK SYSTEM POTASSIUM UPTAKE PROTEIN"/>
    <property type="match status" value="1"/>
</dbReference>
<dbReference type="Gene3D" id="3.30.70.2450">
    <property type="match status" value="1"/>
</dbReference>
<keyword evidence="5" id="KW-0503">Monooxygenase</keyword>
<dbReference type="AlphaFoldDB" id="A0A7Z7N7A9"/>
<keyword evidence="2" id="KW-0285">Flavoprotein</keyword>
<keyword evidence="3" id="KW-0274">FAD</keyword>
<protein>
    <submittedName>
        <fullName evidence="5">Anhydrotetracycline monooxygenase</fullName>
        <ecNumber evidence="5">1.14.13.38</ecNumber>
    </submittedName>
</protein>
<keyword evidence="6" id="KW-1185">Reference proteome</keyword>
<dbReference type="InterPro" id="IPR036188">
    <property type="entry name" value="FAD/NAD-bd_sf"/>
</dbReference>
<dbReference type="EMBL" id="OCTY01000002">
    <property type="protein sequence ID" value="SOJ52521.1"/>
    <property type="molecule type" value="Genomic_DNA"/>
</dbReference>
<dbReference type="PRINTS" id="PR00420">
    <property type="entry name" value="RNGMNOXGNASE"/>
</dbReference>
<dbReference type="Gene3D" id="3.40.30.120">
    <property type="match status" value="1"/>
</dbReference>
<dbReference type="EC" id="1.14.13.38" evidence="5"/>
<sequence>MAGRGQNSLEAGLGVASFIGTGWSRREVEPMSDHAVVIIGGGPTGLMLAGELALAGVDVAIVERRASQDLIGMRAGGLHSRTIEVLDQRGIADRFLSQGQRAQVAGFAWIRLDISDFPTRHPYGLALRQNNIERILAGWVGELAVPIYRGREVTGIAQDDAGVDVELSDGDSLRAEYLVGCDGGRSLVRKAAGIAFPGWDPTTSCLIAEVELDVEEGEEPEWGLRRDALGIHALSRLEVGGSVGVMVTEQRLGAVSEPTLPDLSEALIAVYGTDFGIHSPTWISRFTDTTRQAAAYRDRRVLLAGDAAHVHFPTGGQGLNTGAQDAVNLGWKLAQVVNGISPDSLLDTYHTERHPVAARVLHNTMAQTALLGAGERIDALRDTVSELLSMDEPRKRFAGMMSGLDIHYDFGEGHPLLGRRMPDLDLVTTDGVVRVFTLLHRARPVLLNLGGPGGFDVDITGWADRVQLVDAKYVGGWELPVLGVVTAPTAVLIRPDGYVAWVGDGRHLGLADALTTWFGSSTAAASSIERTNSCAPGTVTSLLPESPVRTTEQETLRL</sequence>